<dbReference type="EMBL" id="CP018867">
    <property type="protein sequence ID" value="AUI70845.1"/>
    <property type="molecule type" value="Genomic_DNA"/>
</dbReference>
<protein>
    <recommendedName>
        <fullName evidence="2">S-layer protein C-terminal domain-containing protein</fullName>
    </recommendedName>
</protein>
<evidence type="ECO:0000313" key="3">
    <source>
        <dbReference type="EMBL" id="AUI70845.1"/>
    </source>
</evidence>
<evidence type="ECO:0000256" key="1">
    <source>
        <dbReference type="SAM" id="SignalP"/>
    </source>
</evidence>
<evidence type="ECO:0000313" key="4">
    <source>
        <dbReference type="Proteomes" id="UP000234653"/>
    </source>
</evidence>
<proteinExistence type="predicted"/>
<keyword evidence="1" id="KW-0732">Signal</keyword>
<feature type="domain" description="S-layer protein C-terminal" evidence="2">
    <location>
        <begin position="192"/>
        <end position="243"/>
    </location>
</feature>
<name>A0A2K9HJA9_9LACO</name>
<dbReference type="KEGG" id="lali:LA20249_00890"/>
<dbReference type="Pfam" id="PF03217">
    <property type="entry name" value="SlpA"/>
    <property type="match status" value="1"/>
</dbReference>
<reference evidence="3 4" key="1">
    <citation type="submission" date="2016-12" db="EMBL/GenBank/DDBJ databases">
        <title>The whole genome sequencing and assembly of Lactobacillus alimentarius DSM 20249T strain.</title>
        <authorList>
            <person name="Lee Y.-J."/>
            <person name="Yi H."/>
            <person name="Bahn Y.-S."/>
            <person name="Kim J.F."/>
            <person name="Lee D.-W."/>
        </authorList>
    </citation>
    <scope>NUCLEOTIDE SEQUENCE [LARGE SCALE GENOMIC DNA]</scope>
    <source>
        <strain evidence="3 4">DSM 20249</strain>
    </source>
</reference>
<accession>A0A2K9HJA9</accession>
<organism evidence="3 4">
    <name type="scientific">Companilactobacillus alimentarius DSM 20249</name>
    <dbReference type="NCBI Taxonomy" id="1423720"/>
    <lineage>
        <taxon>Bacteria</taxon>
        <taxon>Bacillati</taxon>
        <taxon>Bacillota</taxon>
        <taxon>Bacilli</taxon>
        <taxon>Lactobacillales</taxon>
        <taxon>Lactobacillaceae</taxon>
        <taxon>Companilactobacillus</taxon>
    </lineage>
</organism>
<dbReference type="OrthoDB" id="2311810at2"/>
<dbReference type="InterPro" id="IPR024968">
    <property type="entry name" value="SlpA_C_lactobacillus"/>
</dbReference>
<dbReference type="Proteomes" id="UP000234653">
    <property type="component" value="Chromosome"/>
</dbReference>
<sequence>MNKKKIVLASTLAILLAPVALNTLPTTQTVHADTQLIGTIRRGGTIPVDSNDNFVESDILGNFSSWKLGQRITIGGNPYYEVATNEYVDATSMDITQNGKLLNPVSSEISYINHVETISNAKGASIIDDNNNSLGITLPKGSSWKVDRVRIFNGYPYYRVATNEWVKALDFNMADSIINDSHTVVIPNTHQPITLRTTTTLYNSNGVSLGITLPKGSSWKVAQEKTINGHQYYQVATDEWVLATEDQSTSIFQNGTVTATLSKPVQLYDTSTNSMTRTLPAGSAWKINSAVENSAGYFFAKVSNNEWIPLGSSIFTDNILQEELANSSTYEPYFAINLFK</sequence>
<feature type="chain" id="PRO_5014979165" description="S-layer protein C-terminal domain-containing protein" evidence="1">
    <location>
        <begin position="33"/>
        <end position="340"/>
    </location>
</feature>
<evidence type="ECO:0000259" key="2">
    <source>
        <dbReference type="Pfam" id="PF03217"/>
    </source>
</evidence>
<keyword evidence="4" id="KW-1185">Reference proteome</keyword>
<feature type="signal peptide" evidence="1">
    <location>
        <begin position="1"/>
        <end position="32"/>
    </location>
</feature>
<dbReference type="RefSeq" id="WP_057737813.1">
    <property type="nucleotide sequence ID" value="NZ_AZDQ01000007.1"/>
</dbReference>
<gene>
    <name evidence="3" type="ORF">LA20249_00890</name>
</gene>
<dbReference type="AlphaFoldDB" id="A0A2K9HJA9"/>